<evidence type="ECO:0000259" key="3">
    <source>
        <dbReference type="PROSITE" id="PS50977"/>
    </source>
</evidence>
<evidence type="ECO:0000256" key="2">
    <source>
        <dbReference type="PROSITE-ProRule" id="PRU00335"/>
    </source>
</evidence>
<protein>
    <submittedName>
        <fullName evidence="4">TetR family transcriptional regulator</fullName>
    </submittedName>
</protein>
<dbReference type="GO" id="GO:0003677">
    <property type="term" value="F:DNA binding"/>
    <property type="evidence" value="ECO:0007669"/>
    <property type="project" value="UniProtKB-UniRule"/>
</dbReference>
<dbReference type="SUPFAM" id="SSF48498">
    <property type="entry name" value="Tetracyclin repressor-like, C-terminal domain"/>
    <property type="match status" value="1"/>
</dbReference>
<dbReference type="Pfam" id="PF00440">
    <property type="entry name" value="TetR_N"/>
    <property type="match status" value="1"/>
</dbReference>
<dbReference type="Proteomes" id="UP000326912">
    <property type="component" value="Unassembled WGS sequence"/>
</dbReference>
<gene>
    <name evidence="4" type="ORF">KDW_42450</name>
</gene>
<dbReference type="InterPro" id="IPR036271">
    <property type="entry name" value="Tet_transcr_reg_TetR-rel_C_sf"/>
</dbReference>
<dbReference type="PANTHER" id="PTHR43479:SF11">
    <property type="entry name" value="ACREF_ENVCD OPERON REPRESSOR-RELATED"/>
    <property type="match status" value="1"/>
</dbReference>
<dbReference type="RefSeq" id="WP_151757864.1">
    <property type="nucleotide sequence ID" value="NZ_BKZW01000002.1"/>
</dbReference>
<dbReference type="InterPro" id="IPR049149">
    <property type="entry name" value="TetR/AcrR_C"/>
</dbReference>
<name>A0A5J4KR41_9CHLR</name>
<proteinExistence type="predicted"/>
<feature type="DNA-binding region" description="H-T-H motif" evidence="2">
    <location>
        <begin position="34"/>
        <end position="53"/>
    </location>
</feature>
<keyword evidence="1 2" id="KW-0238">DNA-binding</keyword>
<accession>A0A5J4KR41</accession>
<dbReference type="AlphaFoldDB" id="A0A5J4KR41"/>
<dbReference type="PRINTS" id="PR00455">
    <property type="entry name" value="HTHTETR"/>
</dbReference>
<dbReference type="Gene3D" id="1.10.357.10">
    <property type="entry name" value="Tetracycline Repressor, domain 2"/>
    <property type="match status" value="1"/>
</dbReference>
<reference evidence="4 5" key="1">
    <citation type="submission" date="2019-10" db="EMBL/GenBank/DDBJ databases">
        <title>Dictyobacter vulcani sp. nov., within the class Ktedonobacteria, isolated from soil of volcanic Mt. Zao.</title>
        <authorList>
            <person name="Zheng Y."/>
            <person name="Wang C.M."/>
            <person name="Sakai Y."/>
            <person name="Abe K."/>
            <person name="Yokota A."/>
            <person name="Yabe S."/>
        </authorList>
    </citation>
    <scope>NUCLEOTIDE SEQUENCE [LARGE SCALE GENOMIC DNA]</scope>
    <source>
        <strain evidence="4 5">W12</strain>
    </source>
</reference>
<evidence type="ECO:0000313" key="4">
    <source>
        <dbReference type="EMBL" id="GER90083.1"/>
    </source>
</evidence>
<dbReference type="PROSITE" id="PS50977">
    <property type="entry name" value="HTH_TETR_2"/>
    <property type="match status" value="1"/>
</dbReference>
<comment type="caution">
    <text evidence="4">The sequence shown here is derived from an EMBL/GenBank/DDBJ whole genome shotgun (WGS) entry which is preliminary data.</text>
</comment>
<keyword evidence="5" id="KW-1185">Reference proteome</keyword>
<organism evidence="4 5">
    <name type="scientific">Dictyobacter vulcani</name>
    <dbReference type="NCBI Taxonomy" id="2607529"/>
    <lineage>
        <taxon>Bacteria</taxon>
        <taxon>Bacillati</taxon>
        <taxon>Chloroflexota</taxon>
        <taxon>Ktedonobacteria</taxon>
        <taxon>Ktedonobacterales</taxon>
        <taxon>Dictyobacteraceae</taxon>
        <taxon>Dictyobacter</taxon>
    </lineage>
</organism>
<dbReference type="Pfam" id="PF21303">
    <property type="entry name" value="TetR_C_39"/>
    <property type="match status" value="1"/>
</dbReference>
<dbReference type="PANTHER" id="PTHR43479">
    <property type="entry name" value="ACREF/ENVCD OPERON REPRESSOR-RELATED"/>
    <property type="match status" value="1"/>
</dbReference>
<evidence type="ECO:0000256" key="1">
    <source>
        <dbReference type="ARBA" id="ARBA00023125"/>
    </source>
</evidence>
<evidence type="ECO:0000313" key="5">
    <source>
        <dbReference type="Proteomes" id="UP000326912"/>
    </source>
</evidence>
<dbReference type="InterPro" id="IPR001647">
    <property type="entry name" value="HTH_TetR"/>
</dbReference>
<dbReference type="InterPro" id="IPR009057">
    <property type="entry name" value="Homeodomain-like_sf"/>
</dbReference>
<feature type="domain" description="HTH tetR-type" evidence="3">
    <location>
        <begin position="11"/>
        <end position="71"/>
    </location>
</feature>
<dbReference type="EMBL" id="BKZW01000002">
    <property type="protein sequence ID" value="GER90083.1"/>
    <property type="molecule type" value="Genomic_DNA"/>
</dbReference>
<sequence>MVRTVNEQEYAERRNAILDVTQQLVDTKGYEQMAIQDILDTLQISKGAFYHYFNSKADLLFALVERWGDRIEQIVLPIVQDPNLSALDKFARYFSQVNQFKLEHKQMAFALMRVWYADENAIVRHKIYMIQVKRLVPLLTQIISQGVEEGIFKTPYPEQAARMMITLMNDLGYAFAAFHFEEGMISESPQIARIAAATVDGLERVLGAQSGCLQESWREALSQW</sequence>
<dbReference type="SUPFAM" id="SSF46689">
    <property type="entry name" value="Homeodomain-like"/>
    <property type="match status" value="1"/>
</dbReference>
<dbReference type="InterPro" id="IPR050624">
    <property type="entry name" value="HTH-type_Tx_Regulator"/>
</dbReference>